<gene>
    <name evidence="1" type="ORF">E2562_022302</name>
</gene>
<evidence type="ECO:0000313" key="1">
    <source>
        <dbReference type="EMBL" id="KAF0907912.1"/>
    </source>
</evidence>
<protein>
    <submittedName>
        <fullName evidence="1">Uncharacterized protein</fullName>
    </submittedName>
</protein>
<dbReference type="AlphaFoldDB" id="A0A6G1D6G2"/>
<evidence type="ECO:0000313" key="2">
    <source>
        <dbReference type="Proteomes" id="UP000479710"/>
    </source>
</evidence>
<dbReference type="Proteomes" id="UP000479710">
    <property type="component" value="Unassembled WGS sequence"/>
</dbReference>
<sequence>MKRGLAGKGDLLELPFAEYIVACYAATQTTAPLDLAKSYRSLCVHYHTILPMLMIRDKQDTLGQLLLGQIRRGSSTTSCSLLPLSHHRHHCLAPLWLPSAFAKSHRDRPDLAKGRWVQPGGH</sequence>
<dbReference type="EMBL" id="SPHZ02000007">
    <property type="protein sequence ID" value="KAF0907912.1"/>
    <property type="molecule type" value="Genomic_DNA"/>
</dbReference>
<reference evidence="1 2" key="1">
    <citation type="submission" date="2019-11" db="EMBL/GenBank/DDBJ databases">
        <title>Whole genome sequence of Oryza granulata.</title>
        <authorList>
            <person name="Li W."/>
        </authorList>
    </citation>
    <scope>NUCLEOTIDE SEQUENCE [LARGE SCALE GENOMIC DNA]</scope>
    <source>
        <strain evidence="2">cv. Menghai</strain>
        <tissue evidence="1">Leaf</tissue>
    </source>
</reference>
<organism evidence="1 2">
    <name type="scientific">Oryza meyeriana var. granulata</name>
    <dbReference type="NCBI Taxonomy" id="110450"/>
    <lineage>
        <taxon>Eukaryota</taxon>
        <taxon>Viridiplantae</taxon>
        <taxon>Streptophyta</taxon>
        <taxon>Embryophyta</taxon>
        <taxon>Tracheophyta</taxon>
        <taxon>Spermatophyta</taxon>
        <taxon>Magnoliopsida</taxon>
        <taxon>Liliopsida</taxon>
        <taxon>Poales</taxon>
        <taxon>Poaceae</taxon>
        <taxon>BOP clade</taxon>
        <taxon>Oryzoideae</taxon>
        <taxon>Oryzeae</taxon>
        <taxon>Oryzinae</taxon>
        <taxon>Oryza</taxon>
        <taxon>Oryza meyeriana</taxon>
    </lineage>
</organism>
<accession>A0A6G1D6G2</accession>
<keyword evidence="2" id="KW-1185">Reference proteome</keyword>
<name>A0A6G1D6G2_9ORYZ</name>
<comment type="caution">
    <text evidence="1">The sequence shown here is derived from an EMBL/GenBank/DDBJ whole genome shotgun (WGS) entry which is preliminary data.</text>
</comment>
<proteinExistence type="predicted"/>